<comment type="caution">
    <text evidence="3">The sequence shown here is derived from an EMBL/GenBank/DDBJ whole genome shotgun (WGS) entry which is preliminary data.</text>
</comment>
<dbReference type="Gene3D" id="2.130.10.10">
    <property type="entry name" value="YVTN repeat-like/Quinoprotein amine dehydrogenase"/>
    <property type="match status" value="1"/>
</dbReference>
<feature type="compositionally biased region" description="Acidic residues" evidence="2">
    <location>
        <begin position="348"/>
        <end position="372"/>
    </location>
</feature>
<feature type="compositionally biased region" description="Basic and acidic residues" evidence="2">
    <location>
        <begin position="1"/>
        <end position="14"/>
    </location>
</feature>
<name>A0A851ASS7_PICGY</name>
<dbReference type="PANTHER" id="PTHR16022:SF0">
    <property type="entry name" value="CYTOPLASMIC DYNEIN 2 INTERMEDIATE CHAIN 1"/>
    <property type="match status" value="1"/>
</dbReference>
<keyword evidence="1" id="KW-0853">WD repeat</keyword>
<feature type="region of interest" description="Disordered" evidence="2">
    <location>
        <begin position="526"/>
        <end position="548"/>
    </location>
</feature>
<organism evidence="3 4">
    <name type="scientific">Picathartes gymnocephalus</name>
    <name type="common">White-necked rockfowl</name>
    <dbReference type="NCBI Taxonomy" id="175131"/>
    <lineage>
        <taxon>Eukaryota</taxon>
        <taxon>Metazoa</taxon>
        <taxon>Chordata</taxon>
        <taxon>Craniata</taxon>
        <taxon>Vertebrata</taxon>
        <taxon>Euteleostomi</taxon>
        <taxon>Archelosauria</taxon>
        <taxon>Archosauria</taxon>
        <taxon>Dinosauria</taxon>
        <taxon>Saurischia</taxon>
        <taxon>Theropoda</taxon>
        <taxon>Coelurosauria</taxon>
        <taxon>Aves</taxon>
        <taxon>Neognathae</taxon>
        <taxon>Neoaves</taxon>
        <taxon>Telluraves</taxon>
        <taxon>Australaves</taxon>
        <taxon>Passeriformes</taxon>
        <taxon>Picathartidae</taxon>
        <taxon>Picathartes</taxon>
    </lineage>
</organism>
<protein>
    <submittedName>
        <fullName evidence="3">WDR60 protein</fullName>
    </submittedName>
</protein>
<feature type="compositionally biased region" description="Basic and acidic residues" evidence="2">
    <location>
        <begin position="257"/>
        <end position="303"/>
    </location>
</feature>
<evidence type="ECO:0000256" key="1">
    <source>
        <dbReference type="PROSITE-ProRule" id="PRU00221"/>
    </source>
</evidence>
<dbReference type="InterPro" id="IPR001680">
    <property type="entry name" value="WD40_rpt"/>
</dbReference>
<gene>
    <name evidence="3" type="primary">Wdr60_0</name>
    <name evidence="3" type="ORF">PICGYM_R11087</name>
</gene>
<feature type="compositionally biased region" description="Polar residues" evidence="2">
    <location>
        <begin position="535"/>
        <end position="545"/>
    </location>
</feature>
<sequence length="779" mass="91797">KRTKEDTWKAEELRKHLKASLPDSQNEDQKHRERKLWRERTVHDMDPNRHEHKDREKSKERTRERERFKSSERDRDKRREREKEKEHQRGDRERHRDKVQESRLEKERHSVLKHRDKETDRERDKKHKTYEIKQIDPQNYLKSFEGRDTEHHRRREIRHRLDEEKARTEERERRHKTQKDNDLRKKIEKILAYKVEEGERVHKLEKHQELDKEGERRHREKKEHSVGTKKERLSKEISHKHYGKEEEEKHKSKRSKEKSLHGDREGPAAEANERIKSRGNERKKYDLKNSEYKKEERIQEERSHQLVRTLKDKGKLIEKEEMDIRQEEMKDTHISNPGTGLEDFSPNYEDDFEEYEDDFEDDEDKSDEEGDAEEHLKEVQFSRTSEIEEIQRAITAENDRIFTPLPKKLESEKKEPVVESQDSSVRSSFCGIFMDFQMANQRQSSRSMTSKQKKRSSELLPLIDLDFSVSFSLLDLPPVNEYDMYIRNFGKTNTKQAYVQCNEDNLDRDIQTEEVETLEKWTQHPGESALVSGGPINSQDTSVNEAPTPKIDSQRLANFLRSACQVIAVLLEEDQVATQPRKLRSRQTSLSISDSCFQLNTNQPFLHDRKIPCLYVSQVQRQTLLSVHGLPEKAGVGLLSRKSLICVWNIWQPSSPQKVLICDSEVICCCFSPTKATLVFAGTVDGSLLVWDLREDSRMHPCIMINETEWTFRVPTFSTDGILNSVNHTSPILAVEPVSTSLHSDHSYGLSSLSYQEEMSGPPFQIASMDENGILNTWV</sequence>
<feature type="region of interest" description="Disordered" evidence="2">
    <location>
        <begin position="326"/>
        <end position="378"/>
    </location>
</feature>
<dbReference type="Proteomes" id="UP000631391">
    <property type="component" value="Unassembled WGS sequence"/>
</dbReference>
<dbReference type="InterPro" id="IPR042505">
    <property type="entry name" value="DYNC2I1"/>
</dbReference>
<keyword evidence="4" id="KW-1185">Reference proteome</keyword>
<dbReference type="PROSITE" id="PS50082">
    <property type="entry name" value="WD_REPEATS_2"/>
    <property type="match status" value="1"/>
</dbReference>
<feature type="compositionally biased region" description="Basic and acidic residues" evidence="2">
    <location>
        <begin position="27"/>
        <end position="134"/>
    </location>
</feature>
<evidence type="ECO:0000313" key="4">
    <source>
        <dbReference type="Proteomes" id="UP000631391"/>
    </source>
</evidence>
<dbReference type="GO" id="GO:0005868">
    <property type="term" value="C:cytoplasmic dynein complex"/>
    <property type="evidence" value="ECO:0007669"/>
    <property type="project" value="InterPro"/>
</dbReference>
<dbReference type="FunFam" id="2.130.10.10:FF:000585">
    <property type="entry name" value="WD repeat domain 60"/>
    <property type="match status" value="1"/>
</dbReference>
<dbReference type="OrthoDB" id="2162425at2759"/>
<dbReference type="PANTHER" id="PTHR16022">
    <property type="entry name" value="WD REPEAT DOMAIN 60"/>
    <property type="match status" value="1"/>
</dbReference>
<dbReference type="GO" id="GO:0045504">
    <property type="term" value="F:dynein heavy chain binding"/>
    <property type="evidence" value="ECO:0007669"/>
    <property type="project" value="InterPro"/>
</dbReference>
<dbReference type="GO" id="GO:0045503">
    <property type="term" value="F:dynein light chain binding"/>
    <property type="evidence" value="ECO:0007669"/>
    <property type="project" value="InterPro"/>
</dbReference>
<dbReference type="AlphaFoldDB" id="A0A851ASS7"/>
<feature type="repeat" description="WD" evidence="1">
    <location>
        <begin position="671"/>
        <end position="701"/>
    </location>
</feature>
<feature type="region of interest" description="Disordered" evidence="2">
    <location>
        <begin position="1"/>
        <end position="303"/>
    </location>
</feature>
<dbReference type="GO" id="GO:0005929">
    <property type="term" value="C:cilium"/>
    <property type="evidence" value="ECO:0007669"/>
    <property type="project" value="GOC"/>
</dbReference>
<evidence type="ECO:0000256" key="2">
    <source>
        <dbReference type="SAM" id="MobiDB-lite"/>
    </source>
</evidence>
<feature type="non-terminal residue" evidence="3">
    <location>
        <position position="1"/>
    </location>
</feature>
<dbReference type="SMART" id="SM00320">
    <property type="entry name" value="WD40"/>
    <property type="match status" value="1"/>
</dbReference>
<feature type="non-terminal residue" evidence="3">
    <location>
        <position position="779"/>
    </location>
</feature>
<dbReference type="GO" id="GO:0042073">
    <property type="term" value="P:intraciliary transport"/>
    <property type="evidence" value="ECO:0007669"/>
    <property type="project" value="InterPro"/>
</dbReference>
<reference evidence="3" key="1">
    <citation type="submission" date="2019-10" db="EMBL/GenBank/DDBJ databases">
        <title>Bird 10,000 Genomes (B10K) Project - Family phase.</title>
        <authorList>
            <person name="Zhang G."/>
        </authorList>
    </citation>
    <scope>NUCLEOTIDE SEQUENCE</scope>
    <source>
        <strain evidence="3">B10K-DU-012-30</strain>
        <tissue evidence="3">Muscle</tissue>
    </source>
</reference>
<evidence type="ECO:0000313" key="3">
    <source>
        <dbReference type="EMBL" id="NWI36715.1"/>
    </source>
</evidence>
<dbReference type="SUPFAM" id="SSF50978">
    <property type="entry name" value="WD40 repeat-like"/>
    <property type="match status" value="1"/>
</dbReference>
<dbReference type="InterPro" id="IPR036322">
    <property type="entry name" value="WD40_repeat_dom_sf"/>
</dbReference>
<dbReference type="InterPro" id="IPR015943">
    <property type="entry name" value="WD40/YVTN_repeat-like_dom_sf"/>
</dbReference>
<feature type="compositionally biased region" description="Basic and acidic residues" evidence="2">
    <location>
        <begin position="159"/>
        <end position="250"/>
    </location>
</feature>
<dbReference type="EMBL" id="WEKY01007241">
    <property type="protein sequence ID" value="NWI36715.1"/>
    <property type="molecule type" value="Genomic_DNA"/>
</dbReference>
<accession>A0A851ASS7</accession>
<proteinExistence type="predicted"/>